<name>A0A0J9CGH6_9FIRM</name>
<accession>A0A0J9CGH6</accession>
<dbReference type="PANTHER" id="PTHR14136">
    <property type="entry name" value="BTB_POZ DOMAIN-CONTAINING PROTEIN KCTD9"/>
    <property type="match status" value="1"/>
</dbReference>
<protein>
    <recommendedName>
        <fullName evidence="3">Pentapeptide repeat protein</fullName>
    </recommendedName>
</protein>
<dbReference type="InterPro" id="IPR051082">
    <property type="entry name" value="Pentapeptide-BTB/POZ_domain"/>
</dbReference>
<evidence type="ECO:0000313" key="1">
    <source>
        <dbReference type="EMBL" id="KMW23734.1"/>
    </source>
</evidence>
<dbReference type="SUPFAM" id="SSF141571">
    <property type="entry name" value="Pentapeptide repeat-like"/>
    <property type="match status" value="1"/>
</dbReference>
<proteinExistence type="predicted"/>
<dbReference type="RefSeq" id="WP_048929333.1">
    <property type="nucleotide sequence ID" value="NZ_KQ235876.1"/>
</dbReference>
<dbReference type="Proteomes" id="UP000037392">
    <property type="component" value="Unassembled WGS sequence"/>
</dbReference>
<evidence type="ECO:0000313" key="2">
    <source>
        <dbReference type="Proteomes" id="UP000037392"/>
    </source>
</evidence>
<dbReference type="Gene3D" id="2.160.20.80">
    <property type="entry name" value="E3 ubiquitin-protein ligase SopA"/>
    <property type="match status" value="1"/>
</dbReference>
<organism evidence="1 2">
    <name type="scientific">[Clostridium] citroniae WAL-19142</name>
    <dbReference type="NCBI Taxonomy" id="742734"/>
    <lineage>
        <taxon>Bacteria</taxon>
        <taxon>Bacillati</taxon>
        <taxon>Bacillota</taxon>
        <taxon>Clostridia</taxon>
        <taxon>Lachnospirales</taxon>
        <taxon>Lachnospiraceae</taxon>
        <taxon>Enterocloster</taxon>
    </lineage>
</organism>
<dbReference type="OrthoDB" id="1677243at2"/>
<dbReference type="Pfam" id="PF00805">
    <property type="entry name" value="Pentapeptide"/>
    <property type="match status" value="1"/>
</dbReference>
<sequence>MYILREGDEPMELPVDKLKENVFDDICFSRCILTNLDMSHSSYLNCDFRYAETKCTLFNYSNFEKSRLIGMESAMADYSKANLKSTLIISSDFSGGSLNGADLTGSTLSNVNFNFCDLRGAILECDGLDTCTFDNAVYDDSTVWSLGFKPNLFGAKLISSSYFNDASSNDNVAKHLLHYYKDEGTSM</sequence>
<dbReference type="PATRIC" id="fig|742734.4.peg.1006"/>
<dbReference type="EMBL" id="ADLK01000005">
    <property type="protein sequence ID" value="KMW23734.1"/>
    <property type="molecule type" value="Genomic_DNA"/>
</dbReference>
<dbReference type="PANTHER" id="PTHR14136:SF17">
    <property type="entry name" value="BTB_POZ DOMAIN-CONTAINING PROTEIN KCTD9"/>
    <property type="match status" value="1"/>
</dbReference>
<reference evidence="1 2" key="1">
    <citation type="submission" date="2011-04" db="EMBL/GenBank/DDBJ databases">
        <title>The Genome Sequence of Clostridium citroniae WAL-19142.</title>
        <authorList>
            <consortium name="The Broad Institute Genome Sequencing Platform"/>
            <person name="Earl A."/>
            <person name="Ward D."/>
            <person name="Feldgarden M."/>
            <person name="Gevers D."/>
            <person name="Warren Y.A."/>
            <person name="Tyrrell K.L."/>
            <person name="Citron D.M."/>
            <person name="Goldstein E.J."/>
            <person name="Daigneault M."/>
            <person name="Allen-Vercoe E."/>
            <person name="Young S.K."/>
            <person name="Zeng Q."/>
            <person name="Gargeya S."/>
            <person name="Fitzgerald M."/>
            <person name="Haas B."/>
            <person name="Abouelleil A."/>
            <person name="Alvarado L."/>
            <person name="Arachchi H.M."/>
            <person name="Berlin A."/>
            <person name="Brown A."/>
            <person name="Chapman S.B."/>
            <person name="Chen Z."/>
            <person name="Dunbar C."/>
            <person name="Freedman E."/>
            <person name="Gearin G."/>
            <person name="Gellesch M."/>
            <person name="Goldberg J."/>
            <person name="Griggs A."/>
            <person name="Gujja S."/>
            <person name="Heilman E.R."/>
            <person name="Heiman D."/>
            <person name="Howarth C."/>
            <person name="Larson L."/>
            <person name="Lui A."/>
            <person name="MacDonald P.J."/>
            <person name="Mehta T."/>
            <person name="Montmayeur A."/>
            <person name="Murphy C."/>
            <person name="Neiman D."/>
            <person name="Pearson M."/>
            <person name="Priest M."/>
            <person name="Roberts A."/>
            <person name="Saif S."/>
            <person name="Shea T."/>
            <person name="Shenoy N."/>
            <person name="Sisk P."/>
            <person name="Stolte C."/>
            <person name="Sykes S."/>
            <person name="White J."/>
            <person name="Yandava C."/>
            <person name="Wortman J."/>
            <person name="Nusbaum C."/>
            <person name="Birren B."/>
        </authorList>
    </citation>
    <scope>NUCLEOTIDE SEQUENCE [LARGE SCALE GENOMIC DNA]</scope>
    <source>
        <strain evidence="1 2">WAL-19142</strain>
    </source>
</reference>
<gene>
    <name evidence="1" type="ORF">HMPREF9470_00950</name>
</gene>
<dbReference type="InterPro" id="IPR001646">
    <property type="entry name" value="5peptide_repeat"/>
</dbReference>
<comment type="caution">
    <text evidence="1">The sequence shown here is derived from an EMBL/GenBank/DDBJ whole genome shotgun (WGS) entry which is preliminary data.</text>
</comment>
<evidence type="ECO:0008006" key="3">
    <source>
        <dbReference type="Google" id="ProtNLM"/>
    </source>
</evidence>
<dbReference type="GeneID" id="93165725"/>
<dbReference type="AlphaFoldDB" id="A0A0J9CGH6"/>